<name>A0A832T3D1_9CREN</name>
<dbReference type="GO" id="GO:0005524">
    <property type="term" value="F:ATP binding"/>
    <property type="evidence" value="ECO:0007669"/>
    <property type="project" value="UniProtKB-KW"/>
</dbReference>
<dbReference type="InterPro" id="IPR006474">
    <property type="entry name" value="Helicase_Cas3_CRISPR-ass_core"/>
</dbReference>
<evidence type="ECO:0000256" key="3">
    <source>
        <dbReference type="ARBA" id="ARBA00022806"/>
    </source>
</evidence>
<dbReference type="GO" id="GO:0016787">
    <property type="term" value="F:hydrolase activity"/>
    <property type="evidence" value="ECO:0007669"/>
    <property type="project" value="UniProtKB-KW"/>
</dbReference>
<evidence type="ECO:0000259" key="7">
    <source>
        <dbReference type="PROSITE" id="PS51194"/>
    </source>
</evidence>
<dbReference type="Pfam" id="PF22590">
    <property type="entry name" value="Cas3-like_C_2"/>
    <property type="match status" value="1"/>
</dbReference>
<feature type="domain" description="Helicase ATP-binding" evidence="6">
    <location>
        <begin position="25"/>
        <end position="230"/>
    </location>
</feature>
<feature type="domain" description="Helicase C-terminal" evidence="7">
    <location>
        <begin position="262"/>
        <end position="409"/>
    </location>
</feature>
<dbReference type="NCBIfam" id="TIGR01587">
    <property type="entry name" value="cas3_core"/>
    <property type="match status" value="1"/>
</dbReference>
<evidence type="ECO:0000256" key="4">
    <source>
        <dbReference type="ARBA" id="ARBA00022840"/>
    </source>
</evidence>
<gene>
    <name evidence="8" type="primary">cas3</name>
    <name evidence="8" type="ORF">HA333_09950</name>
</gene>
<dbReference type="InterPro" id="IPR001650">
    <property type="entry name" value="Helicase_C-like"/>
</dbReference>
<dbReference type="InterPro" id="IPR011545">
    <property type="entry name" value="DEAD/DEAH_box_helicase_dom"/>
</dbReference>
<dbReference type="OMA" id="DARNIME"/>
<dbReference type="Gene3D" id="3.40.50.300">
    <property type="entry name" value="P-loop containing nucleotide triphosphate hydrolases"/>
    <property type="match status" value="2"/>
</dbReference>
<accession>A0A832T3D1</accession>
<keyword evidence="1" id="KW-0547">Nucleotide-binding</keyword>
<dbReference type="GO" id="GO:0003724">
    <property type="term" value="F:RNA helicase activity"/>
    <property type="evidence" value="ECO:0007669"/>
    <property type="project" value="TreeGrafter"/>
</dbReference>
<dbReference type="PANTHER" id="PTHR47959:SF16">
    <property type="entry name" value="CRISPR-ASSOCIATED NUCLEASE_HELICASE CAS3-RELATED"/>
    <property type="match status" value="1"/>
</dbReference>
<protein>
    <submittedName>
        <fullName evidence="8">CRISPR-associated helicase Cas3</fullName>
    </submittedName>
</protein>
<dbReference type="SMART" id="SM00487">
    <property type="entry name" value="DEXDc"/>
    <property type="match status" value="1"/>
</dbReference>
<reference evidence="8" key="1">
    <citation type="journal article" date="2020" name="bioRxiv">
        <title>A rank-normalized archaeal taxonomy based on genome phylogeny resolves widespread incomplete and uneven classifications.</title>
        <authorList>
            <person name="Rinke C."/>
            <person name="Chuvochina M."/>
            <person name="Mussig A.J."/>
            <person name="Chaumeil P.-A."/>
            <person name="Waite D.W."/>
            <person name="Whitman W.B."/>
            <person name="Parks D.H."/>
            <person name="Hugenholtz P."/>
        </authorList>
    </citation>
    <scope>NUCLEOTIDE SEQUENCE</scope>
    <source>
        <strain evidence="8">UBA8839</strain>
    </source>
</reference>
<dbReference type="Pfam" id="PF00270">
    <property type="entry name" value="DEAD"/>
    <property type="match status" value="1"/>
</dbReference>
<dbReference type="GO" id="GO:0051607">
    <property type="term" value="P:defense response to virus"/>
    <property type="evidence" value="ECO:0007669"/>
    <property type="project" value="UniProtKB-KW"/>
</dbReference>
<dbReference type="Proteomes" id="UP000651120">
    <property type="component" value="Unassembled WGS sequence"/>
</dbReference>
<dbReference type="InterPro" id="IPR054712">
    <property type="entry name" value="Cas3-like_dom"/>
</dbReference>
<keyword evidence="3" id="KW-0347">Helicase</keyword>
<proteinExistence type="predicted"/>
<dbReference type="PROSITE" id="PS51194">
    <property type="entry name" value="HELICASE_CTER"/>
    <property type="match status" value="1"/>
</dbReference>
<dbReference type="AlphaFoldDB" id="A0A832T3D1"/>
<evidence type="ECO:0000313" key="8">
    <source>
        <dbReference type="EMBL" id="HII47735.1"/>
    </source>
</evidence>
<dbReference type="RefSeq" id="WP_011007011.1">
    <property type="nucleotide sequence ID" value="NZ_DUJP01000033.1"/>
</dbReference>
<dbReference type="InterPro" id="IPR050079">
    <property type="entry name" value="DEAD_box_RNA_helicase"/>
</dbReference>
<keyword evidence="2" id="KW-0378">Hydrolase</keyword>
<keyword evidence="4" id="KW-0067">ATP-binding</keyword>
<dbReference type="EMBL" id="DUJP01000033">
    <property type="protein sequence ID" value="HII47735.1"/>
    <property type="molecule type" value="Genomic_DNA"/>
</dbReference>
<dbReference type="GeneID" id="1464755"/>
<organism evidence="8 9">
    <name type="scientific">Pyrobaculum aerophilum</name>
    <dbReference type="NCBI Taxonomy" id="13773"/>
    <lineage>
        <taxon>Archaea</taxon>
        <taxon>Thermoproteota</taxon>
        <taxon>Thermoprotei</taxon>
        <taxon>Thermoproteales</taxon>
        <taxon>Thermoproteaceae</taxon>
        <taxon>Pyrobaculum</taxon>
    </lineage>
</organism>
<dbReference type="InterPro" id="IPR014001">
    <property type="entry name" value="Helicase_ATP-bd"/>
</dbReference>
<dbReference type="SUPFAM" id="SSF52540">
    <property type="entry name" value="P-loop containing nucleoside triphosphate hydrolases"/>
    <property type="match status" value="1"/>
</dbReference>
<dbReference type="PANTHER" id="PTHR47959">
    <property type="entry name" value="ATP-DEPENDENT RNA HELICASE RHLE-RELATED"/>
    <property type="match status" value="1"/>
</dbReference>
<evidence type="ECO:0000256" key="2">
    <source>
        <dbReference type="ARBA" id="ARBA00022801"/>
    </source>
</evidence>
<dbReference type="GO" id="GO:0140097">
    <property type="term" value="F:catalytic activity, acting on DNA"/>
    <property type="evidence" value="ECO:0007669"/>
    <property type="project" value="UniProtKB-ARBA"/>
</dbReference>
<evidence type="ECO:0000259" key="6">
    <source>
        <dbReference type="PROSITE" id="PS51192"/>
    </source>
</evidence>
<keyword evidence="5" id="KW-0051">Antiviral defense</keyword>
<dbReference type="GO" id="GO:0003676">
    <property type="term" value="F:nucleic acid binding"/>
    <property type="evidence" value="ECO:0007669"/>
    <property type="project" value="InterPro"/>
</dbReference>
<dbReference type="GO" id="GO:0005829">
    <property type="term" value="C:cytosol"/>
    <property type="evidence" value="ECO:0007669"/>
    <property type="project" value="TreeGrafter"/>
</dbReference>
<dbReference type="SMART" id="SM00490">
    <property type="entry name" value="HELICc"/>
    <property type="match status" value="1"/>
</dbReference>
<sequence>MIVDAYRKYAKALDLEERPALETALEELEKRGVVVLRAPTGYGKSLFSVAMGLAAYEELWQRGIAKVIHVIPMSSIVEDLYSRALERLTRKGEDADLKQLENALLEKYPRRWVGYQSWAIDADFKDPLYIWSSLVYTTFDSFVLNLYKITPLRAKRAPYESARSAIIRSLVILDEAHLMADPRGGKSLAVFIATIKSLRKLGVPVLIATATISDTVARLIKNAVDDVKIVASTVKECGKGGDVLVHDYGPKGHVDAYLKAIPLEELKNELKSQSFKKALLIFNTVDRAVRAYRMLRGEYNAVLLHGRLTLGDRSEAVMRAKSAEIVVATQVVEAGVDIDSDLLITDIAPFPNLIQRFGRVARREIKRGTAIINIDKNAYEASKAVYGENETEVTSKLLREYTKADKRLEVEWRNPCPEKNTYALLLEEFDRRAYPDIGRRYDVELSLALQTLNDLPTLSREDARNIMEKYCGFVRDAAAVPLIDPECYNNIKKPDEIRRCILLVSSDFLNNKKEYIITNGTIRVVVEALKRVDKMRDQVSNTLCKDRGVNEVSTEEYELPASMLFNAKGEVDCRKALALDYYVAKHIGTRAVVLGVIINKGYVRGEGLI</sequence>
<evidence type="ECO:0000313" key="9">
    <source>
        <dbReference type="Proteomes" id="UP000651120"/>
    </source>
</evidence>
<evidence type="ECO:0000256" key="1">
    <source>
        <dbReference type="ARBA" id="ARBA00022741"/>
    </source>
</evidence>
<evidence type="ECO:0000256" key="5">
    <source>
        <dbReference type="ARBA" id="ARBA00023118"/>
    </source>
</evidence>
<comment type="caution">
    <text evidence="8">The sequence shown here is derived from an EMBL/GenBank/DDBJ whole genome shotgun (WGS) entry which is preliminary data.</text>
</comment>
<dbReference type="PROSITE" id="PS51192">
    <property type="entry name" value="HELICASE_ATP_BIND_1"/>
    <property type="match status" value="1"/>
</dbReference>
<dbReference type="InterPro" id="IPR027417">
    <property type="entry name" value="P-loop_NTPase"/>
</dbReference>